<gene>
    <name evidence="1" type="ORF">EH31_09015</name>
</gene>
<evidence type="ECO:0000313" key="2">
    <source>
        <dbReference type="Proteomes" id="UP000027647"/>
    </source>
</evidence>
<organism evidence="1 2">
    <name type="scientific">Erythrobacter longus</name>
    <dbReference type="NCBI Taxonomy" id="1044"/>
    <lineage>
        <taxon>Bacteria</taxon>
        <taxon>Pseudomonadati</taxon>
        <taxon>Pseudomonadota</taxon>
        <taxon>Alphaproteobacteria</taxon>
        <taxon>Sphingomonadales</taxon>
        <taxon>Erythrobacteraceae</taxon>
        <taxon>Erythrobacter/Porphyrobacter group</taxon>
        <taxon>Erythrobacter</taxon>
    </lineage>
</organism>
<comment type="caution">
    <text evidence="1">The sequence shown here is derived from an EMBL/GenBank/DDBJ whole genome shotgun (WGS) entry which is preliminary data.</text>
</comment>
<keyword evidence="2" id="KW-1185">Reference proteome</keyword>
<accession>A0A074M9X3</accession>
<proteinExistence type="predicted"/>
<reference evidence="1 2" key="1">
    <citation type="submission" date="2014-04" db="EMBL/GenBank/DDBJ databases">
        <title>A comprehensive comparison of genomes of Erythrobacter spp. strains.</title>
        <authorList>
            <person name="Zheng Q."/>
        </authorList>
    </citation>
    <scope>NUCLEOTIDE SEQUENCE [LARGE SCALE GENOMIC DNA]</scope>
    <source>
        <strain evidence="1 2">DSM 6997</strain>
    </source>
</reference>
<evidence type="ECO:0000313" key="1">
    <source>
        <dbReference type="EMBL" id="KEO90219.1"/>
    </source>
</evidence>
<protein>
    <submittedName>
        <fullName evidence="1">Uncharacterized protein</fullName>
    </submittedName>
</protein>
<dbReference type="eggNOG" id="ENOG50345NY">
    <property type="taxonomic scope" value="Bacteria"/>
</dbReference>
<dbReference type="AlphaFoldDB" id="A0A074M9X3"/>
<name>A0A074M9X3_ERYLO</name>
<sequence>MLEPPKTVFLDQNKWIDLAHAFEDPSANRETYEIGCAMIEALKAGQLQFPLTSGILIETYRMRNDDHRRLIAEVQARLSQGRVFRNRDFLIRHEILRFFEQDDPSSISQIPPLWWMSRHFLEAFVDFQTAISEMGLEAHQVKGLLADPILALFDWVASAPSDEREMAIGHWEREAGRLISQFDERRSRLKDESFSMQKRVYATTLAIEEQDRIISVCLGSGRDWNQLTENGPKILKDIIQYVSTYQAEIALACSIERLGRQIQLNDLRDMSSYVAVLPNSDVIIGEKLFVNLARQGGLGKRFGCELHTDLSSLKPFL</sequence>
<dbReference type="EMBL" id="JMIW01000003">
    <property type="protein sequence ID" value="KEO90219.1"/>
    <property type="molecule type" value="Genomic_DNA"/>
</dbReference>
<dbReference type="Proteomes" id="UP000027647">
    <property type="component" value="Unassembled WGS sequence"/>
</dbReference>
<dbReference type="STRING" id="1044.EH31_09015"/>